<dbReference type="EMBL" id="JH719382">
    <property type="protein sequence ID" value="EJB01858.1"/>
    <property type="molecule type" value="Genomic_DNA"/>
</dbReference>
<name>J0GWH0_RHILT</name>
<evidence type="ECO:0000313" key="3">
    <source>
        <dbReference type="Proteomes" id="UP000005092"/>
    </source>
</evidence>
<evidence type="ECO:0000313" key="2">
    <source>
        <dbReference type="EMBL" id="EJB01858.1"/>
    </source>
</evidence>
<dbReference type="Proteomes" id="UP000005092">
    <property type="component" value="Unassembled WGS sequence"/>
</dbReference>
<feature type="domain" description="UspA" evidence="1">
    <location>
        <begin position="2"/>
        <end position="116"/>
    </location>
</feature>
<protein>
    <submittedName>
        <fullName evidence="2">Universal stress protein UspA-like protein</fullName>
    </submittedName>
</protein>
<dbReference type="AlphaFoldDB" id="J0GWH0"/>
<proteinExistence type="predicted"/>
<dbReference type="HOGENOM" id="CLU_2047820_0_0_5"/>
<gene>
    <name evidence="2" type="ORF">Rleg9DRAFT_0622</name>
</gene>
<evidence type="ECO:0000259" key="1">
    <source>
        <dbReference type="Pfam" id="PF00582"/>
    </source>
</evidence>
<sequence length="120" mass="13054">MKAAEFALVVAKATGSTITAVYFRETRQATPVSRVSDVTDTHRAAFRKLDQIAAFHGVDIDKVVSAGSSPELAILRHARRGRFNLIILGVSRRAGEDLSYGTVADTLLETADRSFVFVET</sequence>
<dbReference type="CDD" id="cd00293">
    <property type="entry name" value="USP-like"/>
    <property type="match status" value="1"/>
</dbReference>
<dbReference type="Gene3D" id="3.40.50.620">
    <property type="entry name" value="HUPs"/>
    <property type="match status" value="1"/>
</dbReference>
<reference evidence="2 3" key="1">
    <citation type="submission" date="2012-02" db="EMBL/GenBank/DDBJ databases">
        <title>Improved High-Quality Draft Sequence of Rhizobium leguminosarum bv. trifolii WSM597.</title>
        <authorList>
            <consortium name="US DOE Joint Genome Institute"/>
            <person name="Lucas S."/>
            <person name="Han J."/>
            <person name="Lapidus A."/>
            <person name="Cheng J.-F."/>
            <person name="Goodwin L."/>
            <person name="Pitluck S."/>
            <person name="Peters L."/>
            <person name="Ovchinnikova G."/>
            <person name="Held B."/>
            <person name="Detter J.C."/>
            <person name="Han C."/>
            <person name="Tapia R."/>
            <person name="Land M."/>
            <person name="Hauser L."/>
            <person name="Kyrpides N."/>
            <person name="Ivanova N."/>
            <person name="Pagani I."/>
            <person name="Brau L."/>
            <person name="Yates R."/>
            <person name="O'Hara G."/>
            <person name="Rui T."/>
            <person name="Howieson J."/>
            <person name="Reeve W."/>
            <person name="Woyke T."/>
        </authorList>
    </citation>
    <scope>NUCLEOTIDE SEQUENCE [LARGE SCALE GENOMIC DNA]</scope>
    <source>
        <strain evidence="2 3">WSM597</strain>
    </source>
</reference>
<accession>J0GWH0</accession>
<dbReference type="Pfam" id="PF00582">
    <property type="entry name" value="Usp"/>
    <property type="match status" value="1"/>
</dbReference>
<dbReference type="SUPFAM" id="SSF52402">
    <property type="entry name" value="Adenine nucleotide alpha hydrolases-like"/>
    <property type="match status" value="1"/>
</dbReference>
<dbReference type="InterPro" id="IPR006016">
    <property type="entry name" value="UspA"/>
</dbReference>
<dbReference type="InterPro" id="IPR014729">
    <property type="entry name" value="Rossmann-like_a/b/a_fold"/>
</dbReference>
<organism evidence="2 3">
    <name type="scientific">Rhizobium leguminosarum bv. trifolii WSM597</name>
    <dbReference type="NCBI Taxonomy" id="754764"/>
    <lineage>
        <taxon>Bacteria</taxon>
        <taxon>Pseudomonadati</taxon>
        <taxon>Pseudomonadota</taxon>
        <taxon>Alphaproteobacteria</taxon>
        <taxon>Hyphomicrobiales</taxon>
        <taxon>Rhizobiaceae</taxon>
        <taxon>Rhizobium/Agrobacterium group</taxon>
        <taxon>Rhizobium</taxon>
    </lineage>
</organism>